<dbReference type="AlphaFoldDB" id="A0AAE0G0F0"/>
<accession>A0AAE0G0F0</accession>
<dbReference type="PANTHER" id="PTHR20883">
    <property type="entry name" value="PHYTANOYL-COA DIOXYGENASE DOMAIN CONTAINING 1"/>
    <property type="match status" value="1"/>
</dbReference>
<dbReference type="Pfam" id="PF05721">
    <property type="entry name" value="PhyH"/>
    <property type="match status" value="1"/>
</dbReference>
<comment type="cofactor">
    <cofactor evidence="1">
        <name>Fe cation</name>
        <dbReference type="ChEBI" id="CHEBI:24875"/>
    </cofactor>
</comment>
<dbReference type="Gene3D" id="2.60.120.620">
    <property type="entry name" value="q2cbj1_9rhob like domain"/>
    <property type="match status" value="1"/>
</dbReference>
<dbReference type="PANTHER" id="PTHR20883:SF46">
    <property type="entry name" value="PHYTANOYL-COA HYDROXYLASE"/>
    <property type="match status" value="1"/>
</dbReference>
<proteinExistence type="predicted"/>
<evidence type="ECO:0000313" key="2">
    <source>
        <dbReference type="EMBL" id="KAK3269048.1"/>
    </source>
</evidence>
<sequence length="214" mass="23994">MVKRKWGGEVPAPDLETQNARERLAKARESFRSRGYCILEGFLSPQHLELLRDDCDSTIEAAVRRARLEGSLQSSLSISSWLIQNHGCIFQVPTAGRSLETAGEYRKHRAEVLSDCDLVEGILFGTQLKQVVETLLGGSSFLFNEQYIVKPPHVEGTAFAWHRDSKWCDTADLEYSPYLSFWCALDDVGEENGTLYIKPYPICGTVPHSGVCTH</sequence>
<dbReference type="SUPFAM" id="SSF51197">
    <property type="entry name" value="Clavaminate synthase-like"/>
    <property type="match status" value="1"/>
</dbReference>
<reference evidence="2 3" key="1">
    <citation type="journal article" date="2015" name="Genome Biol. Evol.">
        <title>Comparative Genomics of a Bacterivorous Green Alga Reveals Evolutionary Causalities and Consequences of Phago-Mixotrophic Mode of Nutrition.</title>
        <authorList>
            <person name="Burns J.A."/>
            <person name="Paasch A."/>
            <person name="Narechania A."/>
            <person name="Kim E."/>
        </authorList>
    </citation>
    <scope>NUCLEOTIDE SEQUENCE [LARGE SCALE GENOMIC DNA]</scope>
    <source>
        <strain evidence="2 3">PLY_AMNH</strain>
    </source>
</reference>
<evidence type="ECO:0008006" key="4">
    <source>
        <dbReference type="Google" id="ProtNLM"/>
    </source>
</evidence>
<dbReference type="InterPro" id="IPR008775">
    <property type="entry name" value="Phytyl_CoA_dOase-like"/>
</dbReference>
<gene>
    <name evidence="2" type="ORF">CYMTET_22482</name>
</gene>
<keyword evidence="3" id="KW-1185">Reference proteome</keyword>
<name>A0AAE0G0F0_9CHLO</name>
<organism evidence="2 3">
    <name type="scientific">Cymbomonas tetramitiformis</name>
    <dbReference type="NCBI Taxonomy" id="36881"/>
    <lineage>
        <taxon>Eukaryota</taxon>
        <taxon>Viridiplantae</taxon>
        <taxon>Chlorophyta</taxon>
        <taxon>Pyramimonadophyceae</taxon>
        <taxon>Pyramimonadales</taxon>
        <taxon>Pyramimonadaceae</taxon>
        <taxon>Cymbomonas</taxon>
    </lineage>
</organism>
<dbReference type="EMBL" id="LGRX02011340">
    <property type="protein sequence ID" value="KAK3269048.1"/>
    <property type="molecule type" value="Genomic_DNA"/>
</dbReference>
<dbReference type="Proteomes" id="UP001190700">
    <property type="component" value="Unassembled WGS sequence"/>
</dbReference>
<evidence type="ECO:0000313" key="3">
    <source>
        <dbReference type="Proteomes" id="UP001190700"/>
    </source>
</evidence>
<comment type="caution">
    <text evidence="2">The sequence shown here is derived from an EMBL/GenBank/DDBJ whole genome shotgun (WGS) entry which is preliminary data.</text>
</comment>
<protein>
    <recommendedName>
        <fullName evidence="4">Phytanoyl-CoA dioxygenase</fullName>
    </recommendedName>
</protein>
<evidence type="ECO:0000256" key="1">
    <source>
        <dbReference type="ARBA" id="ARBA00001962"/>
    </source>
</evidence>